<dbReference type="GO" id="GO:0006032">
    <property type="term" value="P:chitin catabolic process"/>
    <property type="evidence" value="ECO:0007669"/>
    <property type="project" value="TreeGrafter"/>
</dbReference>
<dbReference type="PROSITE" id="PS51910">
    <property type="entry name" value="GH18_2"/>
    <property type="match status" value="1"/>
</dbReference>
<evidence type="ECO:0000256" key="1">
    <source>
        <dbReference type="ARBA" id="ARBA00012729"/>
    </source>
</evidence>
<dbReference type="RefSeq" id="XP_014175039.1">
    <property type="nucleotide sequence ID" value="XM_014319564.1"/>
</dbReference>
<dbReference type="InterPro" id="IPR017853">
    <property type="entry name" value="GH"/>
</dbReference>
<evidence type="ECO:0000313" key="6">
    <source>
        <dbReference type="Proteomes" id="UP000007796"/>
    </source>
</evidence>
<dbReference type="PANTHER" id="PTHR11177:SF378">
    <property type="entry name" value="CHITINASE"/>
    <property type="match status" value="1"/>
</dbReference>
<proteinExistence type="predicted"/>
<dbReference type="InParanoid" id="F0X9V2"/>
<dbReference type="Pfam" id="PF00704">
    <property type="entry name" value="Glyco_hydro_18"/>
    <property type="match status" value="1"/>
</dbReference>
<feature type="region of interest" description="Disordered" evidence="2">
    <location>
        <begin position="1"/>
        <end position="46"/>
    </location>
</feature>
<feature type="transmembrane region" description="Helical" evidence="3">
    <location>
        <begin position="56"/>
        <end position="77"/>
    </location>
</feature>
<dbReference type="STRING" id="655863.F0X9V2"/>
<dbReference type="AlphaFoldDB" id="F0X9V2"/>
<dbReference type="EC" id="3.2.1.14" evidence="1"/>
<keyword evidence="3" id="KW-0472">Membrane</keyword>
<dbReference type="GO" id="GO:0008843">
    <property type="term" value="F:endochitinase activity"/>
    <property type="evidence" value="ECO:0007669"/>
    <property type="project" value="UniProtKB-EC"/>
</dbReference>
<dbReference type="PANTHER" id="PTHR11177">
    <property type="entry name" value="CHITINASE"/>
    <property type="match status" value="1"/>
</dbReference>
<keyword evidence="3" id="KW-0812">Transmembrane</keyword>
<dbReference type="Gene3D" id="3.20.20.80">
    <property type="entry name" value="Glycosidases"/>
    <property type="match status" value="1"/>
</dbReference>
<dbReference type="SUPFAM" id="SSF51445">
    <property type="entry name" value="(Trans)glycosidases"/>
    <property type="match status" value="1"/>
</dbReference>
<dbReference type="eggNOG" id="KOG2806">
    <property type="taxonomic scope" value="Eukaryota"/>
</dbReference>
<feature type="domain" description="GH18" evidence="4">
    <location>
        <begin position="84"/>
        <end position="453"/>
    </location>
</feature>
<dbReference type="EMBL" id="GL629735">
    <property type="protein sequence ID" value="EFX05557.1"/>
    <property type="molecule type" value="Genomic_DNA"/>
</dbReference>
<evidence type="ECO:0000256" key="2">
    <source>
        <dbReference type="SAM" id="MobiDB-lite"/>
    </source>
</evidence>
<dbReference type="SMART" id="SM00636">
    <property type="entry name" value="Glyco_18"/>
    <property type="match status" value="1"/>
</dbReference>
<evidence type="ECO:0000256" key="3">
    <source>
        <dbReference type="SAM" id="Phobius"/>
    </source>
</evidence>
<name>F0X9V2_GROCL</name>
<keyword evidence="3" id="KW-1133">Transmembrane helix</keyword>
<dbReference type="GeneID" id="25976747"/>
<dbReference type="GO" id="GO:0005975">
    <property type="term" value="P:carbohydrate metabolic process"/>
    <property type="evidence" value="ECO:0007669"/>
    <property type="project" value="InterPro"/>
</dbReference>
<accession>F0X9V2</accession>
<protein>
    <recommendedName>
        <fullName evidence="1">chitinase</fullName>
        <ecNumber evidence="1">3.2.1.14</ecNumber>
    </recommendedName>
</protein>
<gene>
    <name evidence="5" type="ORF">CMQ_3626</name>
</gene>
<organism evidence="6">
    <name type="scientific">Grosmannia clavigera (strain kw1407 / UAMH 11150)</name>
    <name type="common">Blue stain fungus</name>
    <name type="synonym">Graphiocladiella clavigera</name>
    <dbReference type="NCBI Taxonomy" id="655863"/>
    <lineage>
        <taxon>Eukaryota</taxon>
        <taxon>Fungi</taxon>
        <taxon>Dikarya</taxon>
        <taxon>Ascomycota</taxon>
        <taxon>Pezizomycotina</taxon>
        <taxon>Sordariomycetes</taxon>
        <taxon>Sordariomycetidae</taxon>
        <taxon>Ophiostomatales</taxon>
        <taxon>Ophiostomataceae</taxon>
        <taxon>Leptographium</taxon>
    </lineage>
</organism>
<sequence>MSYEADEHEAEHDTDDFDTDDHDTHDTDEHETDEHETDEHKLDEPLQRKQSALNRIAKMSAFLLFAVLATALLFVSAKQEQEPMRNLVYWTGQHQDVPSGLPEMDYVSHVALAFMQSSLFNEFDGVKRTEWPLFTTVGQARARFAPGTKVLVAIGGWGETAAFSIAARSEQSRKRFARNVAAMVTATDADGVDIDWEYPGGNGEDYKQITNDEKAWEIYAYPLLLAEIRSALGRDKIISAAVPGKPEDMLAFTRLTVPRIMNSVDFLNVMTYDLMNRRNTVTTHHAGVENSLAAIDAYIAAGASPQRLNLGFAYYVKYFKTEHDDCQEMVNQGKAPIGCRTLLMEDPGTGKDMGRAGAFSWDDAVPSRVKSSYNRAMKEGVYDEVHGGHYYWDSKEDLWWTFETPLSIATKKFPLVVMNRRLGGVFAWGVGEDAPLYRHFKTLSHVMELIRSGEGKALSDEL</sequence>
<dbReference type="InterPro" id="IPR001223">
    <property type="entry name" value="Glyco_hydro18_cat"/>
</dbReference>
<dbReference type="InterPro" id="IPR011583">
    <property type="entry name" value="Chitinase_II/V-like_cat"/>
</dbReference>
<keyword evidence="6" id="KW-1185">Reference proteome</keyword>
<evidence type="ECO:0000259" key="4">
    <source>
        <dbReference type="PROSITE" id="PS51910"/>
    </source>
</evidence>
<dbReference type="GO" id="GO:0008061">
    <property type="term" value="F:chitin binding"/>
    <property type="evidence" value="ECO:0007669"/>
    <property type="project" value="InterPro"/>
</dbReference>
<dbReference type="FunFam" id="3.20.20.80:FF:000159">
    <property type="entry name" value="Class V chitinase, putative"/>
    <property type="match status" value="1"/>
</dbReference>
<dbReference type="GO" id="GO:0005576">
    <property type="term" value="C:extracellular region"/>
    <property type="evidence" value="ECO:0007669"/>
    <property type="project" value="TreeGrafter"/>
</dbReference>
<dbReference type="Proteomes" id="UP000007796">
    <property type="component" value="Unassembled WGS sequence"/>
</dbReference>
<dbReference type="OrthoDB" id="73875at2759"/>
<feature type="compositionally biased region" description="Basic and acidic residues" evidence="2">
    <location>
        <begin position="37"/>
        <end position="46"/>
    </location>
</feature>
<dbReference type="InterPro" id="IPR050314">
    <property type="entry name" value="Glycosyl_Hydrlase_18"/>
</dbReference>
<evidence type="ECO:0000313" key="5">
    <source>
        <dbReference type="EMBL" id="EFX05557.1"/>
    </source>
</evidence>
<dbReference type="HOGENOM" id="CLU_031465_2_0_1"/>
<reference evidence="5 6" key="1">
    <citation type="journal article" date="2011" name="Proc. Natl. Acad. Sci. U.S.A.">
        <title>Genome and transcriptome analyses of the mountain pine beetle-fungal symbiont Grosmannia clavigera, a lodgepole pine pathogen.</title>
        <authorList>
            <person name="DiGuistini S."/>
            <person name="Wang Y."/>
            <person name="Liao N.Y."/>
            <person name="Taylor G."/>
            <person name="Tanguay P."/>
            <person name="Feau N."/>
            <person name="Henrissat B."/>
            <person name="Chan S.K."/>
            <person name="Hesse-Orce U."/>
            <person name="Alamouti S.M."/>
            <person name="Tsui C.K.M."/>
            <person name="Docking R.T."/>
            <person name="Levasseur A."/>
            <person name="Haridas S."/>
            <person name="Robertson G."/>
            <person name="Birol I."/>
            <person name="Holt R.A."/>
            <person name="Marra M.A."/>
            <person name="Hamelin R.C."/>
            <person name="Hirst M."/>
            <person name="Jones S.J.M."/>
            <person name="Bohlmann J."/>
            <person name="Breuil C."/>
        </authorList>
    </citation>
    <scope>NUCLEOTIDE SEQUENCE [LARGE SCALE GENOMIC DNA]</scope>
    <source>
        <strain evidence="6">kw1407 / UAMH 11150</strain>
    </source>
</reference>
<feature type="compositionally biased region" description="Acidic residues" evidence="2">
    <location>
        <begin position="1"/>
        <end position="21"/>
    </location>
</feature>